<dbReference type="GO" id="GO:0043531">
    <property type="term" value="F:ADP binding"/>
    <property type="evidence" value="ECO:0007669"/>
    <property type="project" value="TreeGrafter"/>
</dbReference>
<evidence type="ECO:0000256" key="7">
    <source>
        <dbReference type="ARBA" id="ARBA00022777"/>
    </source>
</evidence>
<dbReference type="GO" id="GO:0004618">
    <property type="term" value="F:phosphoglycerate kinase activity"/>
    <property type="evidence" value="ECO:0007669"/>
    <property type="project" value="UniProtKB-UniRule"/>
</dbReference>
<dbReference type="Gene3D" id="3.40.50.1260">
    <property type="entry name" value="Phosphoglycerate kinase, N-terminal domain"/>
    <property type="match status" value="2"/>
</dbReference>
<dbReference type="EC" id="2.7.2.3" evidence="4 10"/>
<dbReference type="OrthoDB" id="9808460at2"/>
<keyword evidence="8 10" id="KW-0067">ATP-binding</keyword>
<reference evidence="13 14" key="1">
    <citation type="submission" date="2018-12" db="EMBL/GenBank/DDBJ databases">
        <authorList>
            <person name="Chong R.A."/>
        </authorList>
    </citation>
    <scope>NUCLEOTIDE SEQUENCE [LARGE SCALE GENOMIC DNA]</scope>
    <source>
        <strain evidence="13 14">Tca</strain>
    </source>
</reference>
<dbReference type="Proteomes" id="UP000298782">
    <property type="component" value="Chromosome"/>
</dbReference>
<evidence type="ECO:0000256" key="10">
    <source>
        <dbReference type="HAMAP-Rule" id="MF_00145"/>
    </source>
</evidence>
<comment type="subcellular location">
    <subcellularLocation>
        <location evidence="10">Cytoplasm</location>
    </subcellularLocation>
</comment>
<accession>A0A4D6YBX7</accession>
<feature type="binding site" evidence="10 11">
    <location>
        <begin position="338"/>
        <end position="341"/>
    </location>
    <ligand>
        <name>ATP</name>
        <dbReference type="ChEBI" id="CHEBI:30616"/>
    </ligand>
</feature>
<dbReference type="InterPro" id="IPR036043">
    <property type="entry name" value="Phosphoglycerate_kinase_sf"/>
</dbReference>
<name>A0A4D6YBX7_9GAMM</name>
<comment type="subunit">
    <text evidence="3 10">Monomer.</text>
</comment>
<evidence type="ECO:0000256" key="8">
    <source>
        <dbReference type="ARBA" id="ARBA00022840"/>
    </source>
</evidence>
<dbReference type="PANTHER" id="PTHR11406">
    <property type="entry name" value="PHOSPHOGLYCERATE KINASE"/>
    <property type="match status" value="1"/>
</dbReference>
<dbReference type="SUPFAM" id="SSF53748">
    <property type="entry name" value="Phosphoglycerate kinase"/>
    <property type="match status" value="1"/>
</dbReference>
<feature type="binding site" evidence="10">
    <location>
        <position position="145"/>
    </location>
    <ligand>
        <name>substrate</name>
    </ligand>
</feature>
<comment type="pathway">
    <text evidence="10">Carbohydrate degradation; glycolysis; pyruvate from D-glyceraldehyde 3-phosphate: step 2/5.</text>
</comment>
<feature type="binding site" evidence="10">
    <location>
        <position position="112"/>
    </location>
    <ligand>
        <name>substrate</name>
    </ligand>
</feature>
<comment type="similarity">
    <text evidence="2 10 12">Belongs to the phosphoglycerate kinase family.</text>
</comment>
<dbReference type="GO" id="GO:0006096">
    <property type="term" value="P:glycolytic process"/>
    <property type="evidence" value="ECO:0007669"/>
    <property type="project" value="UniProtKB-UniRule"/>
</dbReference>
<dbReference type="PANTHER" id="PTHR11406:SF23">
    <property type="entry name" value="PHOSPHOGLYCERATE KINASE 1, CHLOROPLASTIC-RELATED"/>
    <property type="match status" value="1"/>
</dbReference>
<dbReference type="InterPro" id="IPR015824">
    <property type="entry name" value="Phosphoglycerate_kinase_N"/>
</dbReference>
<feature type="binding site" evidence="10 11">
    <location>
        <position position="312"/>
    </location>
    <ligand>
        <name>ATP</name>
        <dbReference type="ChEBI" id="CHEBI:30616"/>
    </ligand>
</feature>
<evidence type="ECO:0000256" key="12">
    <source>
        <dbReference type="RuleBase" id="RU000532"/>
    </source>
</evidence>
<dbReference type="EMBL" id="CP034852">
    <property type="protein sequence ID" value="QCI26869.1"/>
    <property type="molecule type" value="Genomic_DNA"/>
</dbReference>
<dbReference type="InterPro" id="IPR015911">
    <property type="entry name" value="Phosphoglycerate_kinase_CS"/>
</dbReference>
<dbReference type="UniPathway" id="UPA00109">
    <property type="reaction ID" value="UER00185"/>
</dbReference>
<feature type="binding site" evidence="10">
    <location>
        <begin position="19"/>
        <end position="21"/>
    </location>
    <ligand>
        <name>substrate</name>
    </ligand>
</feature>
<evidence type="ECO:0000256" key="11">
    <source>
        <dbReference type="PIRSR" id="PIRSR000724-2"/>
    </source>
</evidence>
<dbReference type="RefSeq" id="WP_158353638.1">
    <property type="nucleotide sequence ID" value="NZ_CP034852.1"/>
</dbReference>
<evidence type="ECO:0000256" key="5">
    <source>
        <dbReference type="ARBA" id="ARBA00022679"/>
    </source>
</evidence>
<comment type="catalytic activity">
    <reaction evidence="1 10 12">
        <text>(2R)-3-phosphoglycerate + ATP = (2R)-3-phospho-glyceroyl phosphate + ADP</text>
        <dbReference type="Rhea" id="RHEA:14801"/>
        <dbReference type="ChEBI" id="CHEBI:30616"/>
        <dbReference type="ChEBI" id="CHEBI:57604"/>
        <dbReference type="ChEBI" id="CHEBI:58272"/>
        <dbReference type="ChEBI" id="CHEBI:456216"/>
        <dbReference type="EC" id="2.7.2.3"/>
    </reaction>
</comment>
<protein>
    <recommendedName>
        <fullName evidence="4 10">Phosphoglycerate kinase</fullName>
        <ecNumber evidence="4 10">2.7.2.3</ecNumber>
    </recommendedName>
</protein>
<proteinExistence type="inferred from homology"/>
<gene>
    <name evidence="10" type="primary">pgk</name>
    <name evidence="13" type="ORF">D9V80_01755</name>
</gene>
<sequence length="380" mass="41979">MLNMNEINLKNKRVLIRLDLNVPIHNGKIQSYARIDAALPTIKMAVKAHAKVILMSHLGQPKEGIFEKNFSLKPIFKELVKRLPNVSLFFKKNIEDINKINSGEIILLENVRFNIGETNNCKTLSKKYSEICDIFIMDAFGSAHRIHASTYGVAKYSSIKCAGPLLLKEICALEKVLNQPKRPMVAIVGGAKISTKFNILYALEKIADIIIVGGGIANTFIAVNNSVGKSLHEPEYIEEAKKILERKKIIAPIDSRVSTSFNKEAVAYIKSTNNIHINEEIMDIGTKTEKIIKKIILNAKTILWNGPVGVFEFPNFSSGTKNLAMAIAESNGFSVAGGGDTINAIEKFQIKNKISYISTGGGSFLTFLEKSTLPCIDILK</sequence>
<evidence type="ECO:0000313" key="13">
    <source>
        <dbReference type="EMBL" id="QCI26869.1"/>
    </source>
</evidence>
<evidence type="ECO:0000256" key="9">
    <source>
        <dbReference type="ARBA" id="ARBA00023152"/>
    </source>
</evidence>
<dbReference type="PRINTS" id="PR00477">
    <property type="entry name" value="PHGLYCKINASE"/>
</dbReference>
<keyword evidence="14" id="KW-1185">Reference proteome</keyword>
<dbReference type="Pfam" id="PF00162">
    <property type="entry name" value="PGK"/>
    <property type="match status" value="1"/>
</dbReference>
<dbReference type="AlphaFoldDB" id="A0A4D6YBX7"/>
<dbReference type="HAMAP" id="MF_00145">
    <property type="entry name" value="Phosphoglyc_kinase"/>
    <property type="match status" value="1"/>
</dbReference>
<evidence type="ECO:0000256" key="4">
    <source>
        <dbReference type="ARBA" id="ARBA00013061"/>
    </source>
</evidence>
<dbReference type="GO" id="GO:0005829">
    <property type="term" value="C:cytosol"/>
    <property type="evidence" value="ECO:0007669"/>
    <property type="project" value="TreeGrafter"/>
</dbReference>
<dbReference type="GO" id="GO:0006094">
    <property type="term" value="P:gluconeogenesis"/>
    <property type="evidence" value="ECO:0007669"/>
    <property type="project" value="TreeGrafter"/>
</dbReference>
<dbReference type="GO" id="GO:0005524">
    <property type="term" value="F:ATP binding"/>
    <property type="evidence" value="ECO:0007669"/>
    <property type="project" value="UniProtKB-KW"/>
</dbReference>
<dbReference type="InterPro" id="IPR001576">
    <property type="entry name" value="Phosphoglycerate_kinase"/>
</dbReference>
<feature type="binding site" evidence="10">
    <location>
        <position position="34"/>
    </location>
    <ligand>
        <name>substrate</name>
    </ligand>
</feature>
<dbReference type="FunFam" id="3.40.50.1260:FF:000001">
    <property type="entry name" value="Phosphoglycerate kinase"/>
    <property type="match status" value="1"/>
</dbReference>
<comment type="caution">
    <text evidence="10">Lacks conserved residue(s) required for the propagation of feature annotation.</text>
</comment>
<evidence type="ECO:0000256" key="2">
    <source>
        <dbReference type="ARBA" id="ARBA00008982"/>
    </source>
</evidence>
<organism evidence="13 14">
    <name type="scientific">Buchnera aphidicola</name>
    <name type="common">Thelaxes californica</name>
    <dbReference type="NCBI Taxonomy" id="1315998"/>
    <lineage>
        <taxon>Bacteria</taxon>
        <taxon>Pseudomonadati</taxon>
        <taxon>Pseudomonadota</taxon>
        <taxon>Gammaproteobacteria</taxon>
        <taxon>Enterobacterales</taxon>
        <taxon>Erwiniaceae</taxon>
        <taxon>Buchnera</taxon>
    </lineage>
</organism>
<keyword evidence="10" id="KW-0963">Cytoplasm</keyword>
<dbReference type="PIRSF" id="PIRSF000724">
    <property type="entry name" value="Pgk"/>
    <property type="match status" value="1"/>
</dbReference>
<feature type="binding site" evidence="10 11">
    <location>
        <position position="196"/>
    </location>
    <ligand>
        <name>ATP</name>
        <dbReference type="ChEBI" id="CHEBI:30616"/>
    </ligand>
</feature>
<dbReference type="PROSITE" id="PS00111">
    <property type="entry name" value="PGLYCERATE_KINASE"/>
    <property type="match status" value="1"/>
</dbReference>
<keyword evidence="9 10" id="KW-0324">Glycolysis</keyword>
<reference evidence="13 14" key="2">
    <citation type="submission" date="2019-05" db="EMBL/GenBank/DDBJ databases">
        <title>Genome evolution of the obligate endosymbiont Buchnera aphidicola.</title>
        <authorList>
            <person name="Moran N.A."/>
        </authorList>
    </citation>
    <scope>NUCLEOTIDE SEQUENCE [LARGE SCALE GENOMIC DNA]</scope>
    <source>
        <strain evidence="13 14">Tca</strain>
    </source>
</reference>
<keyword evidence="6 10" id="KW-0547">Nucleotide-binding</keyword>
<evidence type="ECO:0000256" key="3">
    <source>
        <dbReference type="ARBA" id="ARBA00011245"/>
    </source>
</evidence>
<evidence type="ECO:0000256" key="1">
    <source>
        <dbReference type="ARBA" id="ARBA00000642"/>
    </source>
</evidence>
<evidence type="ECO:0000313" key="14">
    <source>
        <dbReference type="Proteomes" id="UP000298782"/>
    </source>
</evidence>
<evidence type="ECO:0000256" key="6">
    <source>
        <dbReference type="ARBA" id="ARBA00022741"/>
    </source>
</evidence>
<keyword evidence="5 10" id="KW-0808">Transferase</keyword>
<keyword evidence="7 10" id="KW-0418">Kinase</keyword>